<feature type="compositionally biased region" description="Acidic residues" evidence="2">
    <location>
        <begin position="539"/>
        <end position="558"/>
    </location>
</feature>
<evidence type="ECO:0000256" key="1">
    <source>
        <dbReference type="ARBA" id="ARBA00010876"/>
    </source>
</evidence>
<accession>A0A7S3V8V9</accession>
<protein>
    <recommendedName>
        <fullName evidence="4">Pseudouridine synthase RsuA/RluA-like domain-containing protein</fullName>
    </recommendedName>
</protein>
<keyword evidence="3" id="KW-0732">Signal</keyword>
<dbReference type="AlphaFoldDB" id="A0A7S3V8V9"/>
<dbReference type="SUPFAM" id="SSF55120">
    <property type="entry name" value="Pseudouridine synthase"/>
    <property type="match status" value="1"/>
</dbReference>
<name>A0A7S3V8V9_9STRA</name>
<dbReference type="Gene3D" id="3.30.2350.10">
    <property type="entry name" value="Pseudouridine synthase"/>
    <property type="match status" value="1"/>
</dbReference>
<evidence type="ECO:0000256" key="2">
    <source>
        <dbReference type="SAM" id="MobiDB-lite"/>
    </source>
</evidence>
<dbReference type="InterPro" id="IPR020103">
    <property type="entry name" value="PsdUridine_synth_cat_dom_sf"/>
</dbReference>
<dbReference type="PANTHER" id="PTHR21600">
    <property type="entry name" value="MITOCHONDRIAL RNA PSEUDOURIDINE SYNTHASE"/>
    <property type="match status" value="1"/>
</dbReference>
<sequence>MKVLQVFVLINGLTTMNAFQSVFRSSGRPAAAIAFEKSHQLLIRNLSYPNTNRLNCGNLIGTSSSHHFTRLYSSSASSETDVDEGDKPLDYTTTRYIAKRDEEEFFSDAEKDEDRILYPKGKPEGFYVIKQYNVPDEGFGDLAASNEAITEQEVERLGINGKNVTLPIALMILDKEAYPSFSRARKSCRKGYIMIHRGPLAVSEETGLESFDSEICIRGRVPDRVFPGDVIGYQVRLHGGFYPGFQTTKPPFDLPVVYEDDHFAIVNKPAGVVCYSQRKQSHGMMTVRAALPFVLKPPKRGTLAIIRRPVSVHRLDKPTSGLLLTAKTKPAMVELTRQFVDRRIRKSYTAIVNGIPSEPVETSISTEQALQLGVDVNADENVSWQHIDYTLDEKSAETVWRPLRYVKSLKANDNTVTLVELKPKTGRYHQLRRHMAWVRECPLVGDKAYDGGGAAMSLRGRGLFLCSNKVSLEHPYYNTEVGRKKWENLPEEEKYQNGMLRLSEDGEVVEVHASIDLPEKFESFLKNEESRFERLAAGDDLEAEDNLGAEDDLGEDDIGAEKLIE</sequence>
<comment type="similarity">
    <text evidence="1">Belongs to the pseudouridine synthase RluA family.</text>
</comment>
<gene>
    <name evidence="5" type="ORF">CDEB00056_LOCUS9105</name>
</gene>
<feature type="chain" id="PRO_5030522921" description="Pseudouridine synthase RsuA/RluA-like domain-containing protein" evidence="3">
    <location>
        <begin position="19"/>
        <end position="565"/>
    </location>
</feature>
<proteinExistence type="inferred from homology"/>
<evidence type="ECO:0000313" key="5">
    <source>
        <dbReference type="EMBL" id="CAE0464264.1"/>
    </source>
</evidence>
<dbReference type="GO" id="GO:0009982">
    <property type="term" value="F:pseudouridine synthase activity"/>
    <property type="evidence" value="ECO:0007669"/>
    <property type="project" value="InterPro"/>
</dbReference>
<dbReference type="EMBL" id="HBIO01011700">
    <property type="protein sequence ID" value="CAE0464264.1"/>
    <property type="molecule type" value="Transcribed_RNA"/>
</dbReference>
<feature type="region of interest" description="Disordered" evidence="2">
    <location>
        <begin position="536"/>
        <end position="565"/>
    </location>
</feature>
<dbReference type="Pfam" id="PF00849">
    <property type="entry name" value="PseudoU_synth_2"/>
    <property type="match status" value="1"/>
</dbReference>
<organism evidence="5">
    <name type="scientific">Chaetoceros debilis</name>
    <dbReference type="NCBI Taxonomy" id="122233"/>
    <lineage>
        <taxon>Eukaryota</taxon>
        <taxon>Sar</taxon>
        <taxon>Stramenopiles</taxon>
        <taxon>Ochrophyta</taxon>
        <taxon>Bacillariophyta</taxon>
        <taxon>Coscinodiscophyceae</taxon>
        <taxon>Chaetocerotophycidae</taxon>
        <taxon>Chaetocerotales</taxon>
        <taxon>Chaetocerotaceae</taxon>
        <taxon>Chaetoceros</taxon>
    </lineage>
</organism>
<evidence type="ECO:0000256" key="3">
    <source>
        <dbReference type="SAM" id="SignalP"/>
    </source>
</evidence>
<dbReference type="InterPro" id="IPR006145">
    <property type="entry name" value="PsdUridine_synth_RsuA/RluA"/>
</dbReference>
<feature type="signal peptide" evidence="3">
    <location>
        <begin position="1"/>
        <end position="18"/>
    </location>
</feature>
<feature type="domain" description="Pseudouridine synthase RsuA/RluA-like" evidence="4">
    <location>
        <begin position="262"/>
        <end position="436"/>
    </location>
</feature>
<dbReference type="PANTHER" id="PTHR21600:SF87">
    <property type="entry name" value="RNA PSEUDOURIDYLATE SYNTHASE DOMAIN-CONTAINING PROTEIN 1"/>
    <property type="match status" value="1"/>
</dbReference>
<reference evidence="5" key="1">
    <citation type="submission" date="2021-01" db="EMBL/GenBank/DDBJ databases">
        <authorList>
            <person name="Corre E."/>
            <person name="Pelletier E."/>
            <person name="Niang G."/>
            <person name="Scheremetjew M."/>
            <person name="Finn R."/>
            <person name="Kale V."/>
            <person name="Holt S."/>
            <person name="Cochrane G."/>
            <person name="Meng A."/>
            <person name="Brown T."/>
            <person name="Cohen L."/>
        </authorList>
    </citation>
    <scope>NUCLEOTIDE SEQUENCE</scope>
    <source>
        <strain evidence="5">MM31A-1</strain>
    </source>
</reference>
<dbReference type="CDD" id="cd02869">
    <property type="entry name" value="PseudoU_synth_RluA_like"/>
    <property type="match status" value="1"/>
</dbReference>
<dbReference type="InterPro" id="IPR050188">
    <property type="entry name" value="RluA_PseudoU_synthase"/>
</dbReference>
<evidence type="ECO:0000259" key="4">
    <source>
        <dbReference type="Pfam" id="PF00849"/>
    </source>
</evidence>
<dbReference type="GO" id="GO:0003723">
    <property type="term" value="F:RNA binding"/>
    <property type="evidence" value="ECO:0007669"/>
    <property type="project" value="InterPro"/>
</dbReference>
<dbReference type="GO" id="GO:0000455">
    <property type="term" value="P:enzyme-directed rRNA pseudouridine synthesis"/>
    <property type="evidence" value="ECO:0007669"/>
    <property type="project" value="TreeGrafter"/>
</dbReference>